<feature type="region of interest" description="Disordered" evidence="1">
    <location>
        <begin position="1"/>
        <end position="46"/>
    </location>
</feature>
<proteinExistence type="predicted"/>
<accession>A0ABU0JMM2</accession>
<protein>
    <submittedName>
        <fullName evidence="2">Uncharacterized protein</fullName>
    </submittedName>
</protein>
<reference evidence="2 3" key="1">
    <citation type="submission" date="2023-07" db="EMBL/GenBank/DDBJ databases">
        <title>Genomic Encyclopedia of Type Strains, Phase IV (KMG-IV): sequencing the most valuable type-strain genomes for metagenomic binning, comparative biology and taxonomic classification.</title>
        <authorList>
            <person name="Goeker M."/>
        </authorList>
    </citation>
    <scope>NUCLEOTIDE SEQUENCE [LARGE SCALE GENOMIC DNA]</scope>
    <source>
        <strain evidence="2 3">DSM 19619</strain>
    </source>
</reference>
<gene>
    <name evidence="2" type="ORF">QO011_007669</name>
</gene>
<feature type="compositionally biased region" description="Low complexity" evidence="1">
    <location>
        <begin position="9"/>
        <end position="27"/>
    </location>
</feature>
<evidence type="ECO:0000313" key="2">
    <source>
        <dbReference type="EMBL" id="MDQ0474628.1"/>
    </source>
</evidence>
<evidence type="ECO:0000313" key="3">
    <source>
        <dbReference type="Proteomes" id="UP001242480"/>
    </source>
</evidence>
<sequence>MLRRRHGDAGTTAGQAGTTAGQAGTTAGRERHRHAAMPAAAEMRRC</sequence>
<dbReference type="EMBL" id="JAUSVX010000024">
    <property type="protein sequence ID" value="MDQ0474628.1"/>
    <property type="molecule type" value="Genomic_DNA"/>
</dbReference>
<organism evidence="2 3">
    <name type="scientific">Labrys wisconsinensis</name>
    <dbReference type="NCBI Taxonomy" id="425677"/>
    <lineage>
        <taxon>Bacteria</taxon>
        <taxon>Pseudomonadati</taxon>
        <taxon>Pseudomonadota</taxon>
        <taxon>Alphaproteobacteria</taxon>
        <taxon>Hyphomicrobiales</taxon>
        <taxon>Xanthobacteraceae</taxon>
        <taxon>Labrys</taxon>
    </lineage>
</organism>
<comment type="caution">
    <text evidence="2">The sequence shown here is derived from an EMBL/GenBank/DDBJ whole genome shotgun (WGS) entry which is preliminary data.</text>
</comment>
<dbReference type="RefSeq" id="WP_307284537.1">
    <property type="nucleotide sequence ID" value="NZ_JAUSVX010000024.1"/>
</dbReference>
<name>A0ABU0JMM2_9HYPH</name>
<dbReference type="Proteomes" id="UP001242480">
    <property type="component" value="Unassembled WGS sequence"/>
</dbReference>
<evidence type="ECO:0000256" key="1">
    <source>
        <dbReference type="SAM" id="MobiDB-lite"/>
    </source>
</evidence>
<keyword evidence="3" id="KW-1185">Reference proteome</keyword>